<dbReference type="AlphaFoldDB" id="A0AAV7S0S0"/>
<dbReference type="EMBL" id="JANPWB010000009">
    <property type="protein sequence ID" value="KAJ1157552.1"/>
    <property type="molecule type" value="Genomic_DNA"/>
</dbReference>
<evidence type="ECO:0000256" key="1">
    <source>
        <dbReference type="SAM" id="MobiDB-lite"/>
    </source>
</evidence>
<gene>
    <name evidence="2" type="ORF">NDU88_010259</name>
</gene>
<name>A0AAV7S0S0_PLEWA</name>
<reference evidence="2" key="1">
    <citation type="journal article" date="2022" name="bioRxiv">
        <title>Sequencing and chromosome-scale assembly of the giantPleurodeles waltlgenome.</title>
        <authorList>
            <person name="Brown T."/>
            <person name="Elewa A."/>
            <person name="Iarovenko S."/>
            <person name="Subramanian E."/>
            <person name="Araus A.J."/>
            <person name="Petzold A."/>
            <person name="Susuki M."/>
            <person name="Suzuki K.-i.T."/>
            <person name="Hayashi T."/>
            <person name="Toyoda A."/>
            <person name="Oliveira C."/>
            <person name="Osipova E."/>
            <person name="Leigh N.D."/>
            <person name="Simon A."/>
            <person name="Yun M.H."/>
        </authorList>
    </citation>
    <scope>NUCLEOTIDE SEQUENCE</scope>
    <source>
        <strain evidence="2">20211129_DDA</strain>
        <tissue evidence="2">Liver</tissue>
    </source>
</reference>
<comment type="caution">
    <text evidence="2">The sequence shown here is derived from an EMBL/GenBank/DDBJ whole genome shotgun (WGS) entry which is preliminary data.</text>
</comment>
<evidence type="ECO:0000313" key="2">
    <source>
        <dbReference type="EMBL" id="KAJ1157552.1"/>
    </source>
</evidence>
<feature type="compositionally biased region" description="Basic and acidic residues" evidence="1">
    <location>
        <begin position="45"/>
        <end position="90"/>
    </location>
</feature>
<dbReference type="Proteomes" id="UP001066276">
    <property type="component" value="Chromosome 5"/>
</dbReference>
<keyword evidence="3" id="KW-1185">Reference proteome</keyword>
<organism evidence="2 3">
    <name type="scientific">Pleurodeles waltl</name>
    <name type="common">Iberian ribbed newt</name>
    <dbReference type="NCBI Taxonomy" id="8319"/>
    <lineage>
        <taxon>Eukaryota</taxon>
        <taxon>Metazoa</taxon>
        <taxon>Chordata</taxon>
        <taxon>Craniata</taxon>
        <taxon>Vertebrata</taxon>
        <taxon>Euteleostomi</taxon>
        <taxon>Amphibia</taxon>
        <taxon>Batrachia</taxon>
        <taxon>Caudata</taxon>
        <taxon>Salamandroidea</taxon>
        <taxon>Salamandridae</taxon>
        <taxon>Pleurodelinae</taxon>
        <taxon>Pleurodeles</taxon>
    </lineage>
</organism>
<accession>A0AAV7S0S0</accession>
<sequence>MVIGALNKLATLGPVIESPRVTSMSATSARWDGVTNLEENTWVWKADDPKGDADSDSRANPEQRRTTWETASGDKEEALESHFDKKKAEQADDNYSSPE</sequence>
<protein>
    <submittedName>
        <fullName evidence="2">Uncharacterized protein</fullName>
    </submittedName>
</protein>
<evidence type="ECO:0000313" key="3">
    <source>
        <dbReference type="Proteomes" id="UP001066276"/>
    </source>
</evidence>
<feature type="region of interest" description="Disordered" evidence="1">
    <location>
        <begin position="39"/>
        <end position="99"/>
    </location>
</feature>
<proteinExistence type="predicted"/>